<keyword evidence="3" id="KW-1185">Reference proteome</keyword>
<reference evidence="2" key="1">
    <citation type="submission" date="2021-03" db="EMBL/GenBank/DDBJ databases">
        <authorList>
            <person name="Li Z."/>
            <person name="Yang C."/>
        </authorList>
    </citation>
    <scope>NUCLEOTIDE SEQUENCE</scope>
    <source>
        <strain evidence="2">Dzin_1.0</strain>
        <tissue evidence="2">Leaf</tissue>
    </source>
</reference>
<dbReference type="AlphaFoldDB" id="A0A9D5D958"/>
<accession>A0A9D5D958</accession>
<gene>
    <name evidence="2" type="ORF">J5N97_004706</name>
</gene>
<evidence type="ECO:0000256" key="1">
    <source>
        <dbReference type="SAM" id="SignalP"/>
    </source>
</evidence>
<dbReference type="EMBL" id="JAGGNH010000001">
    <property type="protein sequence ID" value="KAJ0986350.1"/>
    <property type="molecule type" value="Genomic_DNA"/>
</dbReference>
<feature type="chain" id="PRO_5038395284" evidence="1">
    <location>
        <begin position="35"/>
        <end position="139"/>
    </location>
</feature>
<proteinExistence type="predicted"/>
<organism evidence="2 3">
    <name type="scientific">Dioscorea zingiberensis</name>
    <dbReference type="NCBI Taxonomy" id="325984"/>
    <lineage>
        <taxon>Eukaryota</taxon>
        <taxon>Viridiplantae</taxon>
        <taxon>Streptophyta</taxon>
        <taxon>Embryophyta</taxon>
        <taxon>Tracheophyta</taxon>
        <taxon>Spermatophyta</taxon>
        <taxon>Magnoliopsida</taxon>
        <taxon>Liliopsida</taxon>
        <taxon>Dioscoreales</taxon>
        <taxon>Dioscoreaceae</taxon>
        <taxon>Dioscorea</taxon>
    </lineage>
</organism>
<comment type="caution">
    <text evidence="2">The sequence shown here is derived from an EMBL/GenBank/DDBJ whole genome shotgun (WGS) entry which is preliminary data.</text>
</comment>
<protein>
    <submittedName>
        <fullName evidence="2">Uncharacterized protein</fullName>
    </submittedName>
</protein>
<reference evidence="2" key="2">
    <citation type="journal article" date="2022" name="Hortic Res">
        <title>The genome of Dioscorea zingiberensis sheds light on the biosynthesis, origin and evolution of the medicinally important diosgenin saponins.</title>
        <authorList>
            <person name="Li Y."/>
            <person name="Tan C."/>
            <person name="Li Z."/>
            <person name="Guo J."/>
            <person name="Li S."/>
            <person name="Chen X."/>
            <person name="Wang C."/>
            <person name="Dai X."/>
            <person name="Yang H."/>
            <person name="Song W."/>
            <person name="Hou L."/>
            <person name="Xu J."/>
            <person name="Tong Z."/>
            <person name="Xu A."/>
            <person name="Yuan X."/>
            <person name="Wang W."/>
            <person name="Yang Q."/>
            <person name="Chen L."/>
            <person name="Sun Z."/>
            <person name="Wang K."/>
            <person name="Pan B."/>
            <person name="Chen J."/>
            <person name="Bao Y."/>
            <person name="Liu F."/>
            <person name="Qi X."/>
            <person name="Gang D.R."/>
            <person name="Wen J."/>
            <person name="Li J."/>
        </authorList>
    </citation>
    <scope>NUCLEOTIDE SEQUENCE</scope>
    <source>
        <strain evidence="2">Dzin_1.0</strain>
    </source>
</reference>
<dbReference type="Proteomes" id="UP001085076">
    <property type="component" value="Miscellaneous, Linkage group lg01"/>
</dbReference>
<evidence type="ECO:0000313" key="2">
    <source>
        <dbReference type="EMBL" id="KAJ0986350.1"/>
    </source>
</evidence>
<evidence type="ECO:0000313" key="3">
    <source>
        <dbReference type="Proteomes" id="UP001085076"/>
    </source>
</evidence>
<name>A0A9D5D958_9LILI</name>
<keyword evidence="1" id="KW-0732">Signal</keyword>
<feature type="signal peptide" evidence="1">
    <location>
        <begin position="1"/>
        <end position="34"/>
    </location>
</feature>
<sequence>MTSRKASKLFFPNHGVVPLFLFLRLMVCSSHCQAQQPLSQNEGIGGAEEDRIKAWEALGLHSGPMPWNFRLGGPHHLTGVAFPGSGIREFPDSGQVATPQPHIRLGMCGREASRGSGRVAEEMPRVRNREVPWFRIQAS</sequence>